<comment type="catalytic activity">
    <reaction evidence="13 14">
        <text>2 pyruvate + H(+) = (2S)-2-acetolactate + CO2</text>
        <dbReference type="Rhea" id="RHEA:25249"/>
        <dbReference type="ChEBI" id="CHEBI:15361"/>
        <dbReference type="ChEBI" id="CHEBI:15378"/>
        <dbReference type="ChEBI" id="CHEBI:16526"/>
        <dbReference type="ChEBI" id="CHEBI:58476"/>
        <dbReference type="EC" id="2.2.1.6"/>
    </reaction>
</comment>
<keyword evidence="7 14" id="KW-0808">Transferase</keyword>
<dbReference type="InterPro" id="IPR000399">
    <property type="entry name" value="TPP-bd_CS"/>
</dbReference>
<dbReference type="InterPro" id="IPR045229">
    <property type="entry name" value="TPP_enz"/>
</dbReference>
<evidence type="ECO:0000256" key="12">
    <source>
        <dbReference type="ARBA" id="ARBA00023304"/>
    </source>
</evidence>
<sequence>MSTRMKDTEQKQEVTKQNQEMSGSSMLIEALRQEGVDVIFGYPGGAILPTYDEIYKTGIHHVLARHEQGAIHAAEGYARVSGKPGVCIVTSGPGATNVVTGIADAMIDSLPLVVITGQVASNLIGTDAFQEADMIGITMPITKHNYQVRSVDEFPRIIKEAFHIATTGRPGPVLIDLPKDISLMTGTFDYEKEINLPGYQPTVVPNRLQIRKVLDAVKDAKQPVILAGAGVLHGKASSELLTFVEKNKIPVVNTLLGLGGFPGDHELFLGMGGMHGTYTANIAIHESDLLISIGARFDDRLTGNLAHFAPNARVAHIDIDPAEIGKNIETEIPVVGDSKQALEMLIEEGGERGDTAEWREKLAALKQEYPLWYVEDGETIKPQQLIELVHEVTNGEAIVTTDVGQHQMWSAQFYRFNKPNRWVTSGGLGTMGFGFPAAIGAQFAEPKTPVVAVIGDAGFQMTAQELSILQELNLPVKIVIVNNASLGMVRQWQQLFHGERYSNSLFPIQPNFVKLAEAYDIKGMRVDQLSDLKSALEEMIAYPGPVLMDVRVAKEENVYPMISPGKGQHQMEGIKP</sequence>
<keyword evidence="8 14" id="KW-0479">Metal-binding</keyword>
<evidence type="ECO:0000256" key="4">
    <source>
        <dbReference type="ARBA" id="ARBA00013145"/>
    </source>
</evidence>
<dbReference type="GO" id="GO:0005948">
    <property type="term" value="C:acetolactate synthase complex"/>
    <property type="evidence" value="ECO:0007669"/>
    <property type="project" value="TreeGrafter"/>
</dbReference>
<feature type="domain" description="Thiamine pyrophosphate enzyme TPP-binding" evidence="17">
    <location>
        <begin position="402"/>
        <end position="550"/>
    </location>
</feature>
<dbReference type="AlphaFoldDB" id="A0A940WXK2"/>
<dbReference type="Pfam" id="PF00205">
    <property type="entry name" value="TPP_enzyme_M"/>
    <property type="match status" value="1"/>
</dbReference>
<comment type="cofactor">
    <cofactor evidence="14">
        <name>Mg(2+)</name>
        <dbReference type="ChEBI" id="CHEBI:18420"/>
    </cofactor>
    <text evidence="14">Binds 1 Mg(2+) ion per subunit.</text>
</comment>
<dbReference type="FunFam" id="3.40.50.970:FF:000016">
    <property type="entry name" value="Acetolactate synthase"/>
    <property type="match status" value="1"/>
</dbReference>
<evidence type="ECO:0000256" key="14">
    <source>
        <dbReference type="RuleBase" id="RU003591"/>
    </source>
</evidence>
<dbReference type="EC" id="2.2.1.6" evidence="4 14"/>
<dbReference type="InterPro" id="IPR012846">
    <property type="entry name" value="Acetolactate_synth_lsu"/>
</dbReference>
<dbReference type="GO" id="GO:0009097">
    <property type="term" value="P:isoleucine biosynthetic process"/>
    <property type="evidence" value="ECO:0007669"/>
    <property type="project" value="TreeGrafter"/>
</dbReference>
<dbReference type="PROSITE" id="PS00187">
    <property type="entry name" value="TPP_ENZYMES"/>
    <property type="match status" value="1"/>
</dbReference>
<dbReference type="InterPro" id="IPR011766">
    <property type="entry name" value="TPP_enzyme_TPP-bd"/>
</dbReference>
<evidence type="ECO:0000256" key="6">
    <source>
        <dbReference type="ARBA" id="ARBA00022630"/>
    </source>
</evidence>
<dbReference type="Gene3D" id="3.40.50.970">
    <property type="match status" value="2"/>
</dbReference>
<gene>
    <name evidence="19" type="primary">ilvB</name>
    <name evidence="19" type="ORF">J7W16_00990</name>
</gene>
<evidence type="ECO:0000259" key="17">
    <source>
        <dbReference type="Pfam" id="PF02775"/>
    </source>
</evidence>
<protein>
    <recommendedName>
        <fullName evidence="4 14">Acetolactate synthase</fullName>
        <ecNumber evidence="4 14">2.2.1.6</ecNumber>
    </recommendedName>
</protein>
<evidence type="ECO:0000313" key="19">
    <source>
        <dbReference type="EMBL" id="MBP3949689.1"/>
    </source>
</evidence>
<keyword evidence="6" id="KW-0285">Flavoprotein</keyword>
<evidence type="ECO:0000256" key="10">
    <source>
        <dbReference type="ARBA" id="ARBA00022842"/>
    </source>
</evidence>
<dbReference type="Gene3D" id="3.40.50.1220">
    <property type="entry name" value="TPP-binding domain"/>
    <property type="match status" value="1"/>
</dbReference>
<dbReference type="GO" id="GO:0000287">
    <property type="term" value="F:magnesium ion binding"/>
    <property type="evidence" value="ECO:0007669"/>
    <property type="project" value="UniProtKB-UniRule"/>
</dbReference>
<feature type="domain" description="Thiamine pyrophosphate enzyme central" evidence="16">
    <location>
        <begin position="210"/>
        <end position="345"/>
    </location>
</feature>
<organism evidence="19 20">
    <name type="scientific">Halalkalibacter suaedae</name>
    <dbReference type="NCBI Taxonomy" id="2822140"/>
    <lineage>
        <taxon>Bacteria</taxon>
        <taxon>Bacillati</taxon>
        <taxon>Bacillota</taxon>
        <taxon>Bacilli</taxon>
        <taxon>Bacillales</taxon>
        <taxon>Bacillaceae</taxon>
        <taxon>Halalkalibacter</taxon>
    </lineage>
</organism>
<dbReference type="GO" id="GO:0030976">
    <property type="term" value="F:thiamine pyrophosphate binding"/>
    <property type="evidence" value="ECO:0007669"/>
    <property type="project" value="UniProtKB-UniRule"/>
</dbReference>
<evidence type="ECO:0000256" key="3">
    <source>
        <dbReference type="ARBA" id="ARBA00007812"/>
    </source>
</evidence>
<evidence type="ECO:0000259" key="18">
    <source>
        <dbReference type="Pfam" id="PF02776"/>
    </source>
</evidence>
<keyword evidence="9" id="KW-0274">FAD</keyword>
<evidence type="ECO:0000256" key="13">
    <source>
        <dbReference type="ARBA" id="ARBA00048670"/>
    </source>
</evidence>
<dbReference type="FunFam" id="3.40.50.1220:FF:000008">
    <property type="entry name" value="Acetolactate synthase"/>
    <property type="match status" value="1"/>
</dbReference>
<dbReference type="CDD" id="cd07035">
    <property type="entry name" value="TPP_PYR_POX_like"/>
    <property type="match status" value="1"/>
</dbReference>
<dbReference type="PANTHER" id="PTHR18968">
    <property type="entry name" value="THIAMINE PYROPHOSPHATE ENZYMES"/>
    <property type="match status" value="1"/>
</dbReference>
<evidence type="ECO:0000256" key="11">
    <source>
        <dbReference type="ARBA" id="ARBA00023052"/>
    </source>
</evidence>
<evidence type="ECO:0000256" key="7">
    <source>
        <dbReference type="ARBA" id="ARBA00022679"/>
    </source>
</evidence>
<dbReference type="SUPFAM" id="SSF52518">
    <property type="entry name" value="Thiamin diphosphate-binding fold (THDP-binding)"/>
    <property type="match status" value="2"/>
</dbReference>
<name>A0A940WXK2_9BACI</name>
<dbReference type="InterPro" id="IPR029061">
    <property type="entry name" value="THDP-binding"/>
</dbReference>
<comment type="pathway">
    <text evidence="2 14">Amino-acid biosynthesis; L-valine biosynthesis; L-valine from pyruvate: step 1/4.</text>
</comment>
<dbReference type="EMBL" id="JAGKSQ010000001">
    <property type="protein sequence ID" value="MBP3949689.1"/>
    <property type="molecule type" value="Genomic_DNA"/>
</dbReference>
<keyword evidence="20" id="KW-1185">Reference proteome</keyword>
<dbReference type="InterPro" id="IPR039368">
    <property type="entry name" value="AHAS_TPP"/>
</dbReference>
<dbReference type="NCBIfam" id="NF005824">
    <property type="entry name" value="PRK07710.1"/>
    <property type="match status" value="1"/>
</dbReference>
<dbReference type="Pfam" id="PF02776">
    <property type="entry name" value="TPP_enzyme_N"/>
    <property type="match status" value="1"/>
</dbReference>
<evidence type="ECO:0000256" key="8">
    <source>
        <dbReference type="ARBA" id="ARBA00022723"/>
    </source>
</evidence>
<feature type="region of interest" description="Disordered" evidence="15">
    <location>
        <begin position="1"/>
        <end position="21"/>
    </location>
</feature>
<evidence type="ECO:0000256" key="5">
    <source>
        <dbReference type="ARBA" id="ARBA00022605"/>
    </source>
</evidence>
<accession>A0A940WXK2</accession>
<dbReference type="FunFam" id="3.40.50.970:FF:000007">
    <property type="entry name" value="Acetolactate synthase"/>
    <property type="match status" value="1"/>
</dbReference>
<keyword evidence="10 14" id="KW-0460">Magnesium</keyword>
<dbReference type="RefSeq" id="WP_210595066.1">
    <property type="nucleotide sequence ID" value="NZ_JAGKSQ010000001.1"/>
</dbReference>
<dbReference type="GO" id="GO:0050660">
    <property type="term" value="F:flavin adenine dinucleotide binding"/>
    <property type="evidence" value="ECO:0007669"/>
    <property type="project" value="InterPro"/>
</dbReference>
<evidence type="ECO:0000256" key="15">
    <source>
        <dbReference type="SAM" id="MobiDB-lite"/>
    </source>
</evidence>
<feature type="compositionally biased region" description="Basic and acidic residues" evidence="15">
    <location>
        <begin position="1"/>
        <end position="14"/>
    </location>
</feature>
<dbReference type="PANTHER" id="PTHR18968:SF13">
    <property type="entry name" value="ACETOLACTATE SYNTHASE CATALYTIC SUBUNIT, MITOCHONDRIAL"/>
    <property type="match status" value="1"/>
</dbReference>
<dbReference type="CDD" id="cd02015">
    <property type="entry name" value="TPP_AHAS"/>
    <property type="match status" value="1"/>
</dbReference>
<dbReference type="InterPro" id="IPR012001">
    <property type="entry name" value="Thiamin_PyroP_enz_TPP-bd_dom"/>
</dbReference>
<dbReference type="GO" id="GO:0003984">
    <property type="term" value="F:acetolactate synthase activity"/>
    <property type="evidence" value="ECO:0007669"/>
    <property type="project" value="UniProtKB-EC"/>
</dbReference>
<comment type="caution">
    <text evidence="19">The sequence shown here is derived from an EMBL/GenBank/DDBJ whole genome shotgun (WGS) entry which is preliminary data.</text>
</comment>
<proteinExistence type="inferred from homology"/>
<dbReference type="SUPFAM" id="SSF52467">
    <property type="entry name" value="DHS-like NAD/FAD-binding domain"/>
    <property type="match status" value="1"/>
</dbReference>
<keyword evidence="12 14" id="KW-0100">Branched-chain amino acid biosynthesis</keyword>
<reference evidence="19" key="1">
    <citation type="submission" date="2021-03" db="EMBL/GenBank/DDBJ databases">
        <title>Bacillus suaedae sp. nov., isolated from Suaeda aralocaspica.</title>
        <authorList>
            <person name="Lei R.F.R."/>
        </authorList>
    </citation>
    <scope>NUCLEOTIDE SEQUENCE</scope>
    <source>
        <strain evidence="19">YZJH907-2</strain>
    </source>
</reference>
<keyword evidence="11 14" id="KW-0786">Thiamine pyrophosphate</keyword>
<dbReference type="InterPro" id="IPR012000">
    <property type="entry name" value="Thiamin_PyroP_enz_cen_dom"/>
</dbReference>
<comment type="similarity">
    <text evidence="3 14">Belongs to the TPP enzyme family.</text>
</comment>
<comment type="cofactor">
    <cofactor evidence="14">
        <name>thiamine diphosphate</name>
        <dbReference type="ChEBI" id="CHEBI:58937"/>
    </cofactor>
    <text evidence="14">Binds 1 thiamine pyrophosphate per subunit.</text>
</comment>
<dbReference type="InterPro" id="IPR029035">
    <property type="entry name" value="DHS-like_NAD/FAD-binding_dom"/>
</dbReference>
<evidence type="ECO:0000256" key="2">
    <source>
        <dbReference type="ARBA" id="ARBA00005025"/>
    </source>
</evidence>
<evidence type="ECO:0000313" key="20">
    <source>
        <dbReference type="Proteomes" id="UP000678228"/>
    </source>
</evidence>
<dbReference type="Pfam" id="PF02775">
    <property type="entry name" value="TPP_enzyme_C"/>
    <property type="match status" value="1"/>
</dbReference>
<evidence type="ECO:0000256" key="9">
    <source>
        <dbReference type="ARBA" id="ARBA00022827"/>
    </source>
</evidence>
<evidence type="ECO:0000259" key="16">
    <source>
        <dbReference type="Pfam" id="PF00205"/>
    </source>
</evidence>
<dbReference type="NCBIfam" id="TIGR00118">
    <property type="entry name" value="acolac_lg"/>
    <property type="match status" value="1"/>
</dbReference>
<comment type="pathway">
    <text evidence="1 14">Amino-acid biosynthesis; L-isoleucine biosynthesis; L-isoleucine from 2-oxobutanoate: step 1/4.</text>
</comment>
<keyword evidence="5 14" id="KW-0028">Amino-acid biosynthesis</keyword>
<dbReference type="Proteomes" id="UP000678228">
    <property type="component" value="Unassembled WGS sequence"/>
</dbReference>
<evidence type="ECO:0000256" key="1">
    <source>
        <dbReference type="ARBA" id="ARBA00004974"/>
    </source>
</evidence>
<feature type="domain" description="Thiamine pyrophosphate enzyme N-terminal TPP-binding" evidence="18">
    <location>
        <begin position="21"/>
        <end position="134"/>
    </location>
</feature>
<dbReference type="GO" id="GO:0009099">
    <property type="term" value="P:L-valine biosynthetic process"/>
    <property type="evidence" value="ECO:0007669"/>
    <property type="project" value="TreeGrafter"/>
</dbReference>